<evidence type="ECO:0000313" key="2">
    <source>
        <dbReference type="Proteomes" id="UP001360953"/>
    </source>
</evidence>
<reference evidence="1 2" key="1">
    <citation type="submission" date="2024-04" db="EMBL/GenBank/DDBJ databases">
        <title>Phyllosticta paracitricarpa is synonymous to the EU quarantine fungus P. citricarpa based on phylogenomic analyses.</title>
        <authorList>
            <consortium name="Lawrence Berkeley National Laboratory"/>
            <person name="Van ingen-buijs V.A."/>
            <person name="Van westerhoven A.C."/>
            <person name="Haridas S."/>
            <person name="Skiadas P."/>
            <person name="Martin F."/>
            <person name="Groenewald J.Z."/>
            <person name="Crous P.W."/>
            <person name="Seidl M.F."/>
        </authorList>
    </citation>
    <scope>NUCLEOTIDE SEQUENCE [LARGE SCALE GENOMIC DNA]</scope>
    <source>
        <strain evidence="1 2">CPC 17464</strain>
    </source>
</reference>
<evidence type="ECO:0000313" key="1">
    <source>
        <dbReference type="EMBL" id="KAK7537452.1"/>
    </source>
</evidence>
<organism evidence="1 2">
    <name type="scientific">Phyllosticta citribraziliensis</name>
    <dbReference type="NCBI Taxonomy" id="989973"/>
    <lineage>
        <taxon>Eukaryota</taxon>
        <taxon>Fungi</taxon>
        <taxon>Dikarya</taxon>
        <taxon>Ascomycota</taxon>
        <taxon>Pezizomycotina</taxon>
        <taxon>Dothideomycetes</taxon>
        <taxon>Dothideomycetes incertae sedis</taxon>
        <taxon>Botryosphaeriales</taxon>
        <taxon>Phyllostictaceae</taxon>
        <taxon>Phyllosticta</taxon>
    </lineage>
</organism>
<dbReference type="RefSeq" id="XP_066655603.1">
    <property type="nucleotide sequence ID" value="XM_066795784.1"/>
</dbReference>
<keyword evidence="2" id="KW-1185">Reference proteome</keyword>
<name>A0ABR1LUJ0_9PEZI</name>
<comment type="caution">
    <text evidence="1">The sequence shown here is derived from an EMBL/GenBank/DDBJ whole genome shotgun (WGS) entry which is preliminary data.</text>
</comment>
<sequence length="172" mass="18663">MRPSTLREAFSLPPMVLWSSSSLSATIQTLSLTSTHIRSNILLDTLLLTTREPISRARVHVRARCPPIDVASMLAIFSSAGSAVSSSCRELADHPKLDGVPGCLVERPQKVIPRPPELASNGNRAIHLQHFVAMSQVRLILCLAACTWCHIVNLPCYSGLPETKGAKNKECG</sequence>
<proteinExistence type="predicted"/>
<dbReference type="GeneID" id="92028690"/>
<accession>A0ABR1LUJ0</accession>
<gene>
    <name evidence="1" type="ORF">J3D65DRAFT_382487</name>
</gene>
<dbReference type="EMBL" id="JBBPEH010000006">
    <property type="protein sequence ID" value="KAK7537452.1"/>
    <property type="molecule type" value="Genomic_DNA"/>
</dbReference>
<protein>
    <submittedName>
        <fullName evidence="1">Uncharacterized protein</fullName>
    </submittedName>
</protein>
<dbReference type="Proteomes" id="UP001360953">
    <property type="component" value="Unassembled WGS sequence"/>
</dbReference>